<keyword evidence="4" id="KW-1185">Reference proteome</keyword>
<dbReference type="OrthoDB" id="9807664at2"/>
<sequence length="208" mass="24235">MLETFYSSLENGLLKNSELIRCAWCLKDELYQNYHDQEWGAPLKDRRKLFEMIILESMQAGLSWHIILKRREAMREAFHHFSPEALAALGDEELNAFLGNEALIRNRRKIFSVRQNAQAFLSIDEKQSVVDYLWQFTQGQVIVNKWRDLSEIPTESSQSRAMAKQLRQDGFVFLGPISCYAFMQSVGMVNDHLRSCYRYNELIAQAAT</sequence>
<keyword evidence="1" id="KW-0862">Zinc</keyword>
<protein>
    <submittedName>
        <fullName evidence="3">3-methyladenine DNA glycosylase</fullName>
        <ecNumber evidence="3">3.2.2.20</ecNumber>
    </submittedName>
</protein>
<evidence type="ECO:0000313" key="3">
    <source>
        <dbReference type="EMBL" id="STX30292.1"/>
    </source>
</evidence>
<dbReference type="Proteomes" id="UP000255066">
    <property type="component" value="Unassembled WGS sequence"/>
</dbReference>
<reference evidence="3 5" key="2">
    <citation type="submission" date="2018-06" db="EMBL/GenBank/DDBJ databases">
        <authorList>
            <consortium name="Pathogen Informatics"/>
            <person name="Doyle S."/>
        </authorList>
    </citation>
    <scope>NUCLEOTIDE SEQUENCE [LARGE SCALE GENOMIC DNA]</scope>
    <source>
        <strain evidence="3 5">NCTC12437</strain>
    </source>
</reference>
<reference evidence="2 4" key="1">
    <citation type="submission" date="2015-11" db="EMBL/GenBank/DDBJ databases">
        <title>Genomic analysis of 38 Legionella species identifies large and diverse effector repertoires.</title>
        <authorList>
            <person name="Burstein D."/>
            <person name="Amaro F."/>
            <person name="Zusman T."/>
            <person name="Lifshitz Z."/>
            <person name="Cohen O."/>
            <person name="Gilbert J.A."/>
            <person name="Pupko T."/>
            <person name="Shuman H.A."/>
            <person name="Segal G."/>
        </authorList>
    </citation>
    <scope>NUCLEOTIDE SEQUENCE [LARGE SCALE GENOMIC DNA]</scope>
    <source>
        <strain evidence="2 4">CDC#1407-AL-14</strain>
    </source>
</reference>
<dbReference type="InterPro" id="IPR011257">
    <property type="entry name" value="DNA_glycosylase"/>
</dbReference>
<evidence type="ECO:0000313" key="2">
    <source>
        <dbReference type="EMBL" id="KTC68722.1"/>
    </source>
</evidence>
<dbReference type="GO" id="GO:0006284">
    <property type="term" value="P:base-excision repair"/>
    <property type="evidence" value="ECO:0007669"/>
    <property type="project" value="InterPro"/>
</dbReference>
<dbReference type="GO" id="GO:0046872">
    <property type="term" value="F:metal ion binding"/>
    <property type="evidence" value="ECO:0007669"/>
    <property type="project" value="UniProtKB-KW"/>
</dbReference>
<organism evidence="3 5">
    <name type="scientific">Legionella birminghamensis</name>
    <dbReference type="NCBI Taxonomy" id="28083"/>
    <lineage>
        <taxon>Bacteria</taxon>
        <taxon>Pseudomonadati</taxon>
        <taxon>Pseudomonadota</taxon>
        <taxon>Gammaproteobacteria</taxon>
        <taxon>Legionellales</taxon>
        <taxon>Legionellaceae</taxon>
        <taxon>Legionella</taxon>
    </lineage>
</organism>
<name>A0A378I606_9GAMM</name>
<evidence type="ECO:0000313" key="4">
    <source>
        <dbReference type="Proteomes" id="UP000054735"/>
    </source>
</evidence>
<feature type="binding site" evidence="1">
    <location>
        <position position="35"/>
    </location>
    <ligand>
        <name>Zn(2+)</name>
        <dbReference type="ChEBI" id="CHEBI:29105"/>
    </ligand>
</feature>
<dbReference type="SUPFAM" id="SSF48150">
    <property type="entry name" value="DNA-glycosylase"/>
    <property type="match status" value="1"/>
</dbReference>
<dbReference type="EC" id="3.2.2.20" evidence="3"/>
<gene>
    <name evidence="3" type="primary">tag</name>
    <name evidence="2" type="ORF">Lbir_2255</name>
    <name evidence="3" type="ORF">NCTC12437_00045</name>
</gene>
<proteinExistence type="predicted"/>
<dbReference type="GO" id="GO:0008725">
    <property type="term" value="F:DNA-3-methyladenine glycosylase activity"/>
    <property type="evidence" value="ECO:0007669"/>
    <property type="project" value="UniProtKB-EC"/>
</dbReference>
<keyword evidence="3" id="KW-0378">Hydrolase</keyword>
<dbReference type="PANTHER" id="PTHR30037">
    <property type="entry name" value="DNA-3-METHYLADENINE GLYCOSYLASE 1"/>
    <property type="match status" value="1"/>
</dbReference>
<evidence type="ECO:0000313" key="5">
    <source>
        <dbReference type="Proteomes" id="UP000255066"/>
    </source>
</evidence>
<evidence type="ECO:0000256" key="1">
    <source>
        <dbReference type="PIRSR" id="PIRSR605019-1"/>
    </source>
</evidence>
<feature type="binding site" evidence="1">
    <location>
        <position position="192"/>
    </location>
    <ligand>
        <name>Zn(2+)</name>
        <dbReference type="ChEBI" id="CHEBI:29105"/>
    </ligand>
</feature>
<dbReference type="EMBL" id="LNXT01000044">
    <property type="protein sequence ID" value="KTC68722.1"/>
    <property type="molecule type" value="Genomic_DNA"/>
</dbReference>
<dbReference type="EMBL" id="UGNW01000001">
    <property type="protein sequence ID" value="STX30292.1"/>
    <property type="molecule type" value="Genomic_DNA"/>
</dbReference>
<dbReference type="PANTHER" id="PTHR30037:SF4">
    <property type="entry name" value="DNA-3-METHYLADENINE GLYCOSYLASE I"/>
    <property type="match status" value="1"/>
</dbReference>
<dbReference type="STRING" id="28083.Lbir_2255"/>
<accession>A0A378I606</accession>
<keyword evidence="1" id="KW-0479">Metal-binding</keyword>
<dbReference type="Proteomes" id="UP000054735">
    <property type="component" value="Unassembled WGS sequence"/>
</dbReference>
<feature type="binding site" evidence="1">
    <location>
        <position position="22"/>
    </location>
    <ligand>
        <name>Zn(2+)</name>
        <dbReference type="ChEBI" id="CHEBI:29105"/>
    </ligand>
</feature>
<dbReference type="Pfam" id="PF03352">
    <property type="entry name" value="Adenine_glyco"/>
    <property type="match status" value="1"/>
</dbReference>
<dbReference type="RefSeq" id="WP_058524267.1">
    <property type="nucleotide sequence ID" value="NZ_CAAAHV010000015.1"/>
</dbReference>
<dbReference type="InterPro" id="IPR052891">
    <property type="entry name" value="DNA-3mA_glycosylase"/>
</dbReference>
<dbReference type="InterPro" id="IPR005019">
    <property type="entry name" value="Adenine_glyco"/>
</dbReference>
<keyword evidence="3" id="KW-0326">Glycosidase</keyword>
<dbReference type="AlphaFoldDB" id="A0A378I606"/>
<dbReference type="Gene3D" id="1.10.340.30">
    <property type="entry name" value="Hypothetical protein, domain 2"/>
    <property type="match status" value="1"/>
</dbReference>
<feature type="binding site" evidence="1">
    <location>
        <position position="196"/>
    </location>
    <ligand>
        <name>Zn(2+)</name>
        <dbReference type="ChEBI" id="CHEBI:29105"/>
    </ligand>
</feature>